<dbReference type="RefSeq" id="WP_254740341.1">
    <property type="nucleotide sequence ID" value="NZ_JANCLU010000006.1"/>
</dbReference>
<protein>
    <submittedName>
        <fullName evidence="1">Uncharacterized protein</fullName>
    </submittedName>
</protein>
<keyword evidence="2" id="KW-1185">Reference proteome</keyword>
<evidence type="ECO:0000313" key="2">
    <source>
        <dbReference type="Proteomes" id="UP001205890"/>
    </source>
</evidence>
<comment type="caution">
    <text evidence="1">The sequence shown here is derived from an EMBL/GenBank/DDBJ whole genome shotgun (WGS) entry which is preliminary data.</text>
</comment>
<sequence length="67" mass="7604">MLDFVRDYVATLRASRILRSRPEMATEGITDARGFALDTNERNAGISDAQPQRCQRLPRQILNVVND</sequence>
<gene>
    <name evidence="1" type="ORF">NK718_07830</name>
</gene>
<evidence type="ECO:0000313" key="1">
    <source>
        <dbReference type="EMBL" id="MCP8938422.1"/>
    </source>
</evidence>
<organism evidence="1 2">
    <name type="scientific">Alsobacter ponti</name>
    <dbReference type="NCBI Taxonomy" id="2962936"/>
    <lineage>
        <taxon>Bacteria</taxon>
        <taxon>Pseudomonadati</taxon>
        <taxon>Pseudomonadota</taxon>
        <taxon>Alphaproteobacteria</taxon>
        <taxon>Hyphomicrobiales</taxon>
        <taxon>Alsobacteraceae</taxon>
        <taxon>Alsobacter</taxon>
    </lineage>
</organism>
<name>A0ABT1LAA9_9HYPH</name>
<dbReference type="EMBL" id="JANCLU010000006">
    <property type="protein sequence ID" value="MCP8938422.1"/>
    <property type="molecule type" value="Genomic_DNA"/>
</dbReference>
<accession>A0ABT1LAA9</accession>
<dbReference type="Proteomes" id="UP001205890">
    <property type="component" value="Unassembled WGS sequence"/>
</dbReference>
<reference evidence="1 2" key="1">
    <citation type="submission" date="2022-07" db="EMBL/GenBank/DDBJ databases">
        <authorList>
            <person name="Li W.-J."/>
            <person name="Deng Q.-Q."/>
        </authorList>
    </citation>
    <scope>NUCLEOTIDE SEQUENCE [LARGE SCALE GENOMIC DNA]</scope>
    <source>
        <strain evidence="1 2">SYSU M60028</strain>
    </source>
</reference>
<proteinExistence type="predicted"/>